<evidence type="ECO:0000256" key="4">
    <source>
        <dbReference type="ARBA" id="ARBA00023002"/>
    </source>
</evidence>
<dbReference type="OrthoDB" id="5295340at2"/>
<reference evidence="7 8" key="1">
    <citation type="submission" date="2017-02" db="EMBL/GenBank/DDBJ databases">
        <title>Arcobacter caeni sp. nov, a new Arcobacter species isolated from reclaimed water.</title>
        <authorList>
            <person name="Figueras M.J."/>
            <person name="Perez-Cataluna A."/>
            <person name="Salas-Masso N."/>
        </authorList>
    </citation>
    <scope>NUCLEOTIDE SEQUENCE [LARGE SCALE GENOMIC DNA]</scope>
    <source>
        <strain evidence="7 8">RW17-10</strain>
    </source>
</reference>
<dbReference type="InterPro" id="IPR047109">
    <property type="entry name" value="CAD-like"/>
</dbReference>
<keyword evidence="2 5" id="KW-0479">Metal-binding</keyword>
<evidence type="ECO:0000259" key="6">
    <source>
        <dbReference type="SMART" id="SM00829"/>
    </source>
</evidence>
<keyword evidence="8" id="KW-1185">Reference proteome</keyword>
<dbReference type="GO" id="GO:0008270">
    <property type="term" value="F:zinc ion binding"/>
    <property type="evidence" value="ECO:0007669"/>
    <property type="project" value="InterPro"/>
</dbReference>
<comment type="cofactor">
    <cofactor evidence="1 5">
        <name>Zn(2+)</name>
        <dbReference type="ChEBI" id="CHEBI:29105"/>
    </cofactor>
</comment>
<gene>
    <name evidence="7" type="ORF">B0174_04700</name>
</gene>
<organism evidence="7 8">
    <name type="scientific">Arcobacter caeni</name>
    <dbReference type="NCBI Taxonomy" id="1912877"/>
    <lineage>
        <taxon>Bacteria</taxon>
        <taxon>Pseudomonadati</taxon>
        <taxon>Campylobacterota</taxon>
        <taxon>Epsilonproteobacteria</taxon>
        <taxon>Campylobacterales</taxon>
        <taxon>Arcobacteraceae</taxon>
        <taxon>Arcobacter</taxon>
    </lineage>
</organism>
<dbReference type="InterPro" id="IPR002328">
    <property type="entry name" value="ADH_Zn_CS"/>
</dbReference>
<dbReference type="SUPFAM" id="SSF51735">
    <property type="entry name" value="NAD(P)-binding Rossmann-fold domains"/>
    <property type="match status" value="1"/>
</dbReference>
<dbReference type="RefSeq" id="WP_108558506.1">
    <property type="nucleotide sequence ID" value="NZ_MUXE01000005.1"/>
</dbReference>
<sequence>MNNYVKTRAYAAFDESGILKPWTFERRTVGDNDILIEIKFASICHSDIHQEKGHWGKQQYPQVPGHEIVGVVTAIGKNVTKFKVSDRAGVGCMVDGCTTCEEEQYEDGTKFTYGYSDEREPTKITQGGYSTHIVVNNHFAVHIPDNLSFEKAAPLLCAGITTYSPIMKAKIKKGDKVAVAGIGGLGHMAVKLAVSKGAEVYAFTTSADKVEDIKAFGAKEVIVVDNKEKFLAYQGQMDYMISTIPYQFDVASYASVVKPYGFFTQVGMPENFQITLNNLGLSVSRVNFNASLIGGMKETQEMIDYCAKNNVLPEIQIIKADEINQAWKNVENKKARYRYVIDVATI</sequence>
<dbReference type="Gene3D" id="3.40.50.720">
    <property type="entry name" value="NAD(P)-binding Rossmann-like Domain"/>
    <property type="match status" value="1"/>
</dbReference>
<dbReference type="GO" id="GO:0016616">
    <property type="term" value="F:oxidoreductase activity, acting on the CH-OH group of donors, NAD or NADP as acceptor"/>
    <property type="evidence" value="ECO:0007669"/>
    <property type="project" value="InterPro"/>
</dbReference>
<evidence type="ECO:0000256" key="5">
    <source>
        <dbReference type="RuleBase" id="RU361277"/>
    </source>
</evidence>
<dbReference type="Pfam" id="PF00107">
    <property type="entry name" value="ADH_zinc_N"/>
    <property type="match status" value="1"/>
</dbReference>
<evidence type="ECO:0000256" key="3">
    <source>
        <dbReference type="ARBA" id="ARBA00022833"/>
    </source>
</evidence>
<protein>
    <submittedName>
        <fullName evidence="7">Zn-dependent alcohol dehydrogenase</fullName>
    </submittedName>
</protein>
<dbReference type="Pfam" id="PF08240">
    <property type="entry name" value="ADH_N"/>
    <property type="match status" value="1"/>
</dbReference>
<feature type="domain" description="Enoyl reductase (ER)" evidence="6">
    <location>
        <begin position="17"/>
        <end position="341"/>
    </location>
</feature>
<dbReference type="Gene3D" id="3.90.180.10">
    <property type="entry name" value="Medium-chain alcohol dehydrogenases, catalytic domain"/>
    <property type="match status" value="1"/>
</dbReference>
<dbReference type="InterPro" id="IPR020843">
    <property type="entry name" value="ER"/>
</dbReference>
<evidence type="ECO:0000313" key="7">
    <source>
        <dbReference type="EMBL" id="PUE65102.1"/>
    </source>
</evidence>
<evidence type="ECO:0000256" key="1">
    <source>
        <dbReference type="ARBA" id="ARBA00001947"/>
    </source>
</evidence>
<proteinExistence type="inferred from homology"/>
<comment type="similarity">
    <text evidence="5">Belongs to the zinc-containing alcohol dehydrogenase family.</text>
</comment>
<dbReference type="PANTHER" id="PTHR42683">
    <property type="entry name" value="ALDEHYDE REDUCTASE"/>
    <property type="match status" value="1"/>
</dbReference>
<dbReference type="InterPro" id="IPR036291">
    <property type="entry name" value="NAD(P)-bd_dom_sf"/>
</dbReference>
<dbReference type="PROSITE" id="PS00059">
    <property type="entry name" value="ADH_ZINC"/>
    <property type="match status" value="1"/>
</dbReference>
<name>A0A363D1C8_9BACT</name>
<keyword evidence="4" id="KW-0560">Oxidoreductase</keyword>
<dbReference type="AlphaFoldDB" id="A0A363D1C8"/>
<comment type="caution">
    <text evidence="7">The sequence shown here is derived from an EMBL/GenBank/DDBJ whole genome shotgun (WGS) entry which is preliminary data.</text>
</comment>
<accession>A0A363D1C8</accession>
<dbReference type="FunFam" id="3.40.50.720:FF:000473">
    <property type="entry name" value="NADP-dependent alcohol dehydrogenase"/>
    <property type="match status" value="1"/>
</dbReference>
<dbReference type="SUPFAM" id="SSF50129">
    <property type="entry name" value="GroES-like"/>
    <property type="match status" value="1"/>
</dbReference>
<dbReference type="InterPro" id="IPR013154">
    <property type="entry name" value="ADH-like_N"/>
</dbReference>
<evidence type="ECO:0000313" key="8">
    <source>
        <dbReference type="Proteomes" id="UP000251135"/>
    </source>
</evidence>
<dbReference type="InterPro" id="IPR011032">
    <property type="entry name" value="GroES-like_sf"/>
</dbReference>
<keyword evidence="3 5" id="KW-0862">Zinc</keyword>
<dbReference type="SMART" id="SM00829">
    <property type="entry name" value="PKS_ER"/>
    <property type="match status" value="1"/>
</dbReference>
<dbReference type="EMBL" id="MUXE01000005">
    <property type="protein sequence ID" value="PUE65102.1"/>
    <property type="molecule type" value="Genomic_DNA"/>
</dbReference>
<dbReference type="Proteomes" id="UP000251135">
    <property type="component" value="Unassembled WGS sequence"/>
</dbReference>
<dbReference type="InterPro" id="IPR013149">
    <property type="entry name" value="ADH-like_C"/>
</dbReference>
<evidence type="ECO:0000256" key="2">
    <source>
        <dbReference type="ARBA" id="ARBA00022723"/>
    </source>
</evidence>
<dbReference type="CDD" id="cd05283">
    <property type="entry name" value="CAD1"/>
    <property type="match status" value="1"/>
</dbReference>